<dbReference type="AlphaFoldDB" id="A0A8S1RME8"/>
<keyword evidence="1" id="KW-0812">Transmembrane</keyword>
<reference evidence="2" key="1">
    <citation type="submission" date="2021-01" db="EMBL/GenBank/DDBJ databases">
        <authorList>
            <consortium name="Genoscope - CEA"/>
            <person name="William W."/>
        </authorList>
    </citation>
    <scope>NUCLEOTIDE SEQUENCE</scope>
</reference>
<evidence type="ECO:0008006" key="4">
    <source>
        <dbReference type="Google" id="ProtNLM"/>
    </source>
</evidence>
<dbReference type="Proteomes" id="UP000692954">
    <property type="component" value="Unassembled WGS sequence"/>
</dbReference>
<keyword evidence="3" id="KW-1185">Reference proteome</keyword>
<comment type="caution">
    <text evidence="2">The sequence shown here is derived from an EMBL/GenBank/DDBJ whole genome shotgun (WGS) entry which is preliminary data.</text>
</comment>
<evidence type="ECO:0000256" key="1">
    <source>
        <dbReference type="SAM" id="Phobius"/>
    </source>
</evidence>
<evidence type="ECO:0000313" key="2">
    <source>
        <dbReference type="EMBL" id="CAD8129438.1"/>
    </source>
</evidence>
<feature type="transmembrane region" description="Helical" evidence="1">
    <location>
        <begin position="59"/>
        <end position="81"/>
    </location>
</feature>
<keyword evidence="1" id="KW-0472">Membrane</keyword>
<evidence type="ECO:0000313" key="3">
    <source>
        <dbReference type="Proteomes" id="UP000692954"/>
    </source>
</evidence>
<protein>
    <recommendedName>
        <fullName evidence="4">Transmembrane protein</fullName>
    </recommendedName>
</protein>
<dbReference type="EMBL" id="CAJJDN010000223">
    <property type="protein sequence ID" value="CAD8129438.1"/>
    <property type="molecule type" value="Genomic_DNA"/>
</dbReference>
<keyword evidence="1" id="KW-1133">Transmembrane helix</keyword>
<gene>
    <name evidence="2" type="ORF">PSON_ATCC_30995.1.T2230007</name>
</gene>
<name>A0A8S1RME8_9CILI</name>
<accession>A0A8S1RME8</accession>
<organism evidence="2 3">
    <name type="scientific">Paramecium sonneborni</name>
    <dbReference type="NCBI Taxonomy" id="65129"/>
    <lineage>
        <taxon>Eukaryota</taxon>
        <taxon>Sar</taxon>
        <taxon>Alveolata</taxon>
        <taxon>Ciliophora</taxon>
        <taxon>Intramacronucleata</taxon>
        <taxon>Oligohymenophorea</taxon>
        <taxon>Peniculida</taxon>
        <taxon>Parameciidae</taxon>
        <taxon>Paramecium</taxon>
    </lineage>
</organism>
<proteinExistence type="predicted"/>
<sequence>MQSNDPKTNYYGISDLKQQLILECTQNVIETSFLEPYFTIYYSYYYSGLYYDVRQCNSLLLFIKQLQFFIILILLLAKLLYRVKDKNQNSNLIEKNYLYLILHKPSLTYIRIQCFQKILRLDRENIQSNQLLHD</sequence>